<keyword evidence="2" id="KW-1185">Reference proteome</keyword>
<dbReference type="EMBL" id="MU155170">
    <property type="protein sequence ID" value="KAF9482063.1"/>
    <property type="molecule type" value="Genomic_DNA"/>
</dbReference>
<sequence length="523" mass="58646">MALSTAASLARDPNVAVALAASQSLASDSLNHHRFFESPTLEHTNVPTRLTGLCATPTILRIVLDALAVISATTAPNGNESIACALRLDPDHPTRPAVELILSSHEPVRKGTVRYFKTIWKHMLRISAVPNKRDVDREPFMRLLTTFRHTVYMHTLRKLRSDFAQNIAVIDHWKAQNVADNGELLVEFGCGDDARLRESLVETLLYLERCKSAFARMREECCEPKRLISSRSDFLLLVDAMERASQAADKLLMNTISLRVLSQRCFHSKHVLYHTFKSITSLPRHIIDLLHFAANHMESLHSHRLLLTVVSSVNISVPPWPKTNHQWEKIEKYIMKDAESFVSTRKRNDLRADNLGVHGELNLVTYIHALYFHSVAPTSLSTSGIPYPIHLTPLNYIAVTSPPCAPSALWIDTYNARHAARGDGLRFDIALDPFVRWSASTSGKHGWQWTPLPPIPDAGEEATEGVLKPIMARFGCGSREAEERIVAAAWEVYATMTRTVDTACSGDVLESQSVWGEPLYWVR</sequence>
<organism evidence="1 2">
    <name type="scientific">Pholiota conissans</name>
    <dbReference type="NCBI Taxonomy" id="109636"/>
    <lineage>
        <taxon>Eukaryota</taxon>
        <taxon>Fungi</taxon>
        <taxon>Dikarya</taxon>
        <taxon>Basidiomycota</taxon>
        <taxon>Agaricomycotina</taxon>
        <taxon>Agaricomycetes</taxon>
        <taxon>Agaricomycetidae</taxon>
        <taxon>Agaricales</taxon>
        <taxon>Agaricineae</taxon>
        <taxon>Strophariaceae</taxon>
        <taxon>Pholiota</taxon>
    </lineage>
</organism>
<gene>
    <name evidence="1" type="ORF">BDN70DRAFT_919388</name>
</gene>
<dbReference type="AlphaFoldDB" id="A0A9P6D3X3"/>
<evidence type="ECO:0000313" key="2">
    <source>
        <dbReference type="Proteomes" id="UP000807469"/>
    </source>
</evidence>
<comment type="caution">
    <text evidence="1">The sequence shown here is derived from an EMBL/GenBank/DDBJ whole genome shotgun (WGS) entry which is preliminary data.</text>
</comment>
<dbReference type="OrthoDB" id="3039765at2759"/>
<proteinExistence type="predicted"/>
<name>A0A9P6D3X3_9AGAR</name>
<protein>
    <submittedName>
        <fullName evidence="1">Uncharacterized protein</fullName>
    </submittedName>
</protein>
<evidence type="ECO:0000313" key="1">
    <source>
        <dbReference type="EMBL" id="KAF9482063.1"/>
    </source>
</evidence>
<reference evidence="1" key="1">
    <citation type="submission" date="2020-11" db="EMBL/GenBank/DDBJ databases">
        <authorList>
            <consortium name="DOE Joint Genome Institute"/>
            <person name="Ahrendt S."/>
            <person name="Riley R."/>
            <person name="Andreopoulos W."/>
            <person name="Labutti K."/>
            <person name="Pangilinan J."/>
            <person name="Ruiz-Duenas F.J."/>
            <person name="Barrasa J.M."/>
            <person name="Sanchez-Garcia M."/>
            <person name="Camarero S."/>
            <person name="Miyauchi S."/>
            <person name="Serrano A."/>
            <person name="Linde D."/>
            <person name="Babiker R."/>
            <person name="Drula E."/>
            <person name="Ayuso-Fernandez I."/>
            <person name="Pacheco R."/>
            <person name="Padilla G."/>
            <person name="Ferreira P."/>
            <person name="Barriuso J."/>
            <person name="Kellner H."/>
            <person name="Castanera R."/>
            <person name="Alfaro M."/>
            <person name="Ramirez L."/>
            <person name="Pisabarro A.G."/>
            <person name="Kuo A."/>
            <person name="Tritt A."/>
            <person name="Lipzen A."/>
            <person name="He G."/>
            <person name="Yan M."/>
            <person name="Ng V."/>
            <person name="Cullen D."/>
            <person name="Martin F."/>
            <person name="Rosso M.-N."/>
            <person name="Henrissat B."/>
            <person name="Hibbett D."/>
            <person name="Martinez A.T."/>
            <person name="Grigoriev I.V."/>
        </authorList>
    </citation>
    <scope>NUCLEOTIDE SEQUENCE</scope>
    <source>
        <strain evidence="1">CIRM-BRFM 674</strain>
    </source>
</reference>
<accession>A0A9P6D3X3</accession>
<dbReference type="Proteomes" id="UP000807469">
    <property type="component" value="Unassembled WGS sequence"/>
</dbReference>